<accession>A0A8H3HTP7</accession>
<proteinExistence type="predicted"/>
<feature type="region of interest" description="Disordered" evidence="4">
    <location>
        <begin position="474"/>
        <end position="521"/>
    </location>
</feature>
<evidence type="ECO:0000256" key="3">
    <source>
        <dbReference type="PROSITE-ProRule" id="PRU00221"/>
    </source>
</evidence>
<dbReference type="SUPFAM" id="SSF50978">
    <property type="entry name" value="WD40 repeat-like"/>
    <property type="match status" value="1"/>
</dbReference>
<sequence length="2070" mass="229719">MLKSLLTPLKTRFEEAVSLRNNEAPEPVPESPEDFERDARVETMRMVVQSINAVEDDTARMDLLGEASRLMQIDPATKDVFREMDGFLVLISFLSTSAFSTSESPATAFDLVMQVFSTAMAGHPINQTHFKHNVGYDALESSTSDYLNRPEPGTQAMVLSSLAAFVFQLPSLSAFLPTIDTQPHSDPETRAVTIRDYITQLDTPSARISHPLAIPILLRLTWSLSNETYSFAMAKVFDRLAAVSYANRATMAGSGIVRLVWDRLYPLPTPKSGAAVEIPVQESHALQKLLRRVIDVGAPLSDLKHLFKRTSGNGTVALKALSVLKGNPQARWPSFLSFRGQGSGLDVNNLNLKGKGITILMWLYIEHRSHLPVHLFGCLSPESRGPSTLFALVLRPDGCLAIQPGSRKTSDAVDLQVPLPASMIQRGRWTHLGLTWASGETGLKMYIDGVLTDTLSTIPYPRFSQVHIYYGSSPLEKPNPTSNPNSAPHSRRPTPQHTRSFSSIASQSSLPPTDPPPPQFYISSTHVLNTTLSAGVIRLAHHLGPRYTGTLRTGLGRHLTYEAATALNVYLFASAGTTNLGADLATGLEVGLGEAVVCALLPFGWIEQLPRGIDEELEPDAPRAGERRVLNSVAEKDQRGAGWASVRGDVVKCDVVGTDEALRRVGGAAVGLGFVQRAETTEMLHESICVILNAVRTNWRILEDMESLSGYEVLAQLLYEKAGLISVDIFSSLFEFLGLDFKTPSKSVVTNTQSYRAFALDIDLWARTNPAVQSAYFDHFTILLSTSKLARFTIKSKLGKVSILKKLLLAVQLGIFRDEMEAQLVRALRVVAHAIWTPDAIKAIVAYLAANLHTSQAGTDSLTPISTVSSLPPLTDKSVTAQRAELVLDAMLTILHSPAHLQRFCAALPASRILLLLLGEHPTPVVAAHLLTLLGLMMNSSPSFGRKFELAHGWTVVRCVVPGAWDPGVHVAAFDLLFGRVGGNEATAATREGQVVNPVVFSTILTALQRGLQQRASDATMDVLVAEMIELYESVPTFRLLFKTKSTMTIFVELYRDFLKSRREETESEGEGTGTRLEEKLRRLAGLLSENSVVDAGQRQELKDLSSGSRPTNTSRRASARMSLNTLGGGEPTYVKTMIRLASWRKTTAASERQRLRKMIQDRRESRRQASNQQEWKRRIEGDSELFPGSKRDIKWQLDDTEGPFRVRKKLQMEQGRLGREAEDDLPYFSREVREIEDDESSVVHIEVPPWAESYEISATNQEELESDDTDDKLRHIRHELVAGDIVEEVQNVSRVLGVDAWPGLIILGKTHLYLVDGLYQNQQGDIVAAVEAPKDAFLIPGVALELENSRLTQKWPYTQLAAQSKRTFLFRDVGLEFYFKDNRTVLVVCATPDARQQILNKIAFVQARSNLESISPGGFRSPLINRMSARVTLALQSRDELSTATRRWQAREISNFAYLSILNQASGRTCNDLTQYPVFPWVLSDYSSKTLDLNSPESFRVLSKPMGALSPSRREAASTRYSSLESIGEQAFNYGTHFSSSMIVCHFMIRLAPFTHHFRRLQGGSWDLPDRLFHSIQRAWESASEDTRGDVRELIPEMFTCHEFLDNRASLDLGIQGNGERVDNVKLPPWCNDDPYLFIQLHRQVCTLTTMPNIILISYQALESELVSRGLPSWIDLIWGHKQRDPESFNVFHPLSYEGTIDLDSITDPMERDATVGIIHNFGQTPRKLFHGPHPPRMMEGVKTLPLGTIYGIEESYDLLCHTYRPIHTIDGPVEQLVIDNIADRIIPCSTHTLNNPDVPHERLEWGFNDHSLRLYSDSRLQYIAEFYDPTCAVFVDATTFLTGSTDGSVNIWRIHRSSPSAKLSCTRQMQAHTENVLCVAASKAWSIVASGSGDDAHHGHKGLATVWDLKRGVHVWSVRHETPVSLCTIMESTGNVATCSATSLKLHTLNGYFIAELEVAQPILALGFHEREYSPMGILATAVGGEVVLRTWKPKSSPHGDSAPVPTRPAKIEGPPRWDFVTLRSLSLQTEGVGLAMRMPRVTAVKFVGESLFHGDEAGRVYSWTLPD</sequence>
<dbReference type="PROSITE" id="PS51783">
    <property type="entry name" value="PH_BEACH"/>
    <property type="match status" value="1"/>
</dbReference>
<dbReference type="Pfam" id="PF23295">
    <property type="entry name" value="Arm_4"/>
    <property type="match status" value="1"/>
</dbReference>
<dbReference type="Proteomes" id="UP000663827">
    <property type="component" value="Unassembled WGS sequence"/>
</dbReference>
<evidence type="ECO:0000256" key="1">
    <source>
        <dbReference type="ARBA" id="ARBA00022574"/>
    </source>
</evidence>
<feature type="domain" description="BEACH" evidence="5">
    <location>
        <begin position="1434"/>
        <end position="1738"/>
    </location>
</feature>
<keyword evidence="1 3" id="KW-0853">WD repeat</keyword>
<evidence type="ECO:0000256" key="4">
    <source>
        <dbReference type="SAM" id="MobiDB-lite"/>
    </source>
</evidence>
<feature type="compositionally biased region" description="Polar residues" evidence="4">
    <location>
        <begin position="1106"/>
        <end position="1119"/>
    </location>
</feature>
<dbReference type="SMART" id="SM01026">
    <property type="entry name" value="Beach"/>
    <property type="match status" value="1"/>
</dbReference>
<dbReference type="InterPro" id="IPR001680">
    <property type="entry name" value="WD40_rpt"/>
</dbReference>
<evidence type="ECO:0000259" key="6">
    <source>
        <dbReference type="PROSITE" id="PS51783"/>
    </source>
</evidence>
<dbReference type="InterPro" id="IPR051944">
    <property type="entry name" value="BEACH_domain_protein"/>
</dbReference>
<reference evidence="7" key="1">
    <citation type="submission" date="2021-01" db="EMBL/GenBank/DDBJ databases">
        <authorList>
            <person name="Kaushik A."/>
        </authorList>
    </citation>
    <scope>NUCLEOTIDE SEQUENCE</scope>
    <source>
        <strain evidence="7">AG5</strain>
    </source>
</reference>
<evidence type="ECO:0000313" key="7">
    <source>
        <dbReference type="EMBL" id="CAE7227901.1"/>
    </source>
</evidence>
<evidence type="ECO:0000256" key="2">
    <source>
        <dbReference type="ARBA" id="ARBA00022737"/>
    </source>
</evidence>
<feature type="region of interest" description="Disordered" evidence="4">
    <location>
        <begin position="1160"/>
        <end position="1183"/>
    </location>
</feature>
<dbReference type="PANTHER" id="PTHR46108">
    <property type="entry name" value="BLUE CHEESE"/>
    <property type="match status" value="1"/>
</dbReference>
<dbReference type="InterPro" id="IPR023362">
    <property type="entry name" value="PH-BEACH_dom"/>
</dbReference>
<feature type="repeat" description="WD" evidence="3">
    <location>
        <begin position="1838"/>
        <end position="1864"/>
    </location>
</feature>
<feature type="region of interest" description="Disordered" evidence="4">
    <location>
        <begin position="1098"/>
        <end position="1119"/>
    </location>
</feature>
<dbReference type="SMART" id="SM00320">
    <property type="entry name" value="WD40"/>
    <property type="match status" value="2"/>
</dbReference>
<organism evidence="7 8">
    <name type="scientific">Rhizoctonia solani</name>
    <dbReference type="NCBI Taxonomy" id="456999"/>
    <lineage>
        <taxon>Eukaryota</taxon>
        <taxon>Fungi</taxon>
        <taxon>Dikarya</taxon>
        <taxon>Basidiomycota</taxon>
        <taxon>Agaricomycotina</taxon>
        <taxon>Agaricomycetes</taxon>
        <taxon>Cantharellales</taxon>
        <taxon>Ceratobasidiaceae</taxon>
        <taxon>Rhizoctonia</taxon>
    </lineage>
</organism>
<dbReference type="CDD" id="cd06071">
    <property type="entry name" value="Beach"/>
    <property type="match status" value="1"/>
</dbReference>
<protein>
    <recommendedName>
        <fullName evidence="9">Beach-domain-containing protein</fullName>
    </recommendedName>
</protein>
<dbReference type="PROSITE" id="PS50197">
    <property type="entry name" value="BEACH"/>
    <property type="match status" value="1"/>
</dbReference>
<keyword evidence="2" id="KW-0677">Repeat</keyword>
<dbReference type="Gene3D" id="2.60.120.200">
    <property type="match status" value="1"/>
</dbReference>
<feature type="domain" description="BEACH-type PH" evidence="6">
    <location>
        <begin position="1282"/>
        <end position="1404"/>
    </location>
</feature>
<dbReference type="InterPro" id="IPR056252">
    <property type="entry name" value="Alfy-like_Arm-like"/>
</dbReference>
<dbReference type="Pfam" id="PF13385">
    <property type="entry name" value="Laminin_G_3"/>
    <property type="match status" value="1"/>
</dbReference>
<dbReference type="PROSITE" id="PS50082">
    <property type="entry name" value="WD_REPEATS_2"/>
    <property type="match status" value="1"/>
</dbReference>
<dbReference type="InterPro" id="IPR013320">
    <property type="entry name" value="ConA-like_dom_sf"/>
</dbReference>
<dbReference type="InterPro" id="IPR036372">
    <property type="entry name" value="BEACH_dom_sf"/>
</dbReference>
<feature type="compositionally biased region" description="Polar residues" evidence="4">
    <location>
        <begin position="479"/>
        <end position="488"/>
    </location>
</feature>
<feature type="compositionally biased region" description="Polar residues" evidence="4">
    <location>
        <begin position="495"/>
        <end position="510"/>
    </location>
</feature>
<dbReference type="SUPFAM" id="SSF81837">
    <property type="entry name" value="BEACH domain"/>
    <property type="match status" value="1"/>
</dbReference>
<dbReference type="Gene3D" id="1.10.1540.10">
    <property type="entry name" value="BEACH domain"/>
    <property type="match status" value="1"/>
</dbReference>
<dbReference type="InterPro" id="IPR036322">
    <property type="entry name" value="WD40_repeat_dom_sf"/>
</dbReference>
<evidence type="ECO:0008006" key="9">
    <source>
        <dbReference type="Google" id="ProtNLM"/>
    </source>
</evidence>
<dbReference type="PANTHER" id="PTHR46108:SF4">
    <property type="entry name" value="BLUE CHEESE"/>
    <property type="match status" value="1"/>
</dbReference>
<evidence type="ECO:0000259" key="5">
    <source>
        <dbReference type="PROSITE" id="PS50197"/>
    </source>
</evidence>
<gene>
    <name evidence="7" type="ORF">RDB_LOCUS179071</name>
</gene>
<name>A0A8H3HTP7_9AGAM</name>
<dbReference type="SUPFAM" id="SSF50729">
    <property type="entry name" value="PH domain-like"/>
    <property type="match status" value="1"/>
</dbReference>
<evidence type="ECO:0000313" key="8">
    <source>
        <dbReference type="Proteomes" id="UP000663827"/>
    </source>
</evidence>
<comment type="caution">
    <text evidence="7">The sequence shown here is derived from an EMBL/GenBank/DDBJ whole genome shotgun (WGS) entry which is preliminary data.</text>
</comment>
<dbReference type="Pfam" id="PF02138">
    <property type="entry name" value="Beach"/>
    <property type="match status" value="1"/>
</dbReference>
<dbReference type="SUPFAM" id="SSF49899">
    <property type="entry name" value="Concanavalin A-like lectins/glucanases"/>
    <property type="match status" value="1"/>
</dbReference>
<dbReference type="EMBL" id="CAJNJQ010006401">
    <property type="protein sequence ID" value="CAE7227901.1"/>
    <property type="molecule type" value="Genomic_DNA"/>
</dbReference>
<dbReference type="Gene3D" id="2.130.10.10">
    <property type="entry name" value="YVTN repeat-like/Quinoprotein amine dehydrogenase"/>
    <property type="match status" value="1"/>
</dbReference>
<dbReference type="InterPro" id="IPR000409">
    <property type="entry name" value="BEACH_dom"/>
</dbReference>
<dbReference type="InterPro" id="IPR015943">
    <property type="entry name" value="WD40/YVTN_repeat-like_dom_sf"/>
</dbReference>